<feature type="compositionally biased region" description="Polar residues" evidence="1">
    <location>
        <begin position="196"/>
        <end position="215"/>
    </location>
</feature>
<feature type="compositionally biased region" description="Low complexity" evidence="1">
    <location>
        <begin position="217"/>
        <end position="230"/>
    </location>
</feature>
<gene>
    <name evidence="2" type="ORF">BDV96DRAFT_655775</name>
</gene>
<evidence type="ECO:0000313" key="2">
    <source>
        <dbReference type="EMBL" id="KAF2105282.1"/>
    </source>
</evidence>
<evidence type="ECO:0000256" key="1">
    <source>
        <dbReference type="SAM" id="MobiDB-lite"/>
    </source>
</evidence>
<evidence type="ECO:0000313" key="3">
    <source>
        <dbReference type="Proteomes" id="UP000799770"/>
    </source>
</evidence>
<feature type="region of interest" description="Disordered" evidence="1">
    <location>
        <begin position="23"/>
        <end position="231"/>
    </location>
</feature>
<feature type="region of interest" description="Disordered" evidence="1">
    <location>
        <begin position="254"/>
        <end position="283"/>
    </location>
</feature>
<feature type="compositionally biased region" description="Polar residues" evidence="1">
    <location>
        <begin position="158"/>
        <end position="188"/>
    </location>
</feature>
<dbReference type="AlphaFoldDB" id="A0A6A5YDE1"/>
<name>A0A6A5YDE1_9PLEO</name>
<sequence>MQNNTYHYAYPGPSGYEYVQVQYAMTQHPPPPQSQQFQHVHASAPSNPLQPYPQQPYPPQPSYPPQQTYNQQMHFQQPNQQQQYHNHPSQQPQYQQPSYPQQYGQAQFTQQQVPSHLPAPPPSQATSRGVLPHNAPMNGQTWPLNPPPQQPSAIFPANSVSSFAQQATSQHGYGSVQQPTWTPSQDQVPFNAVPQGPSSFPSLPPQGNHSQQIGHFQQHSQTSASATHSAVQFSNLSTQSNFSQSPMWNRGLGLAQQQSSLPSARHVAAAPSENPSSVAPSNALRLTPSIGEIEEMVRSLGLSECSSVPINTASVISTPTFPSAGQPSPTRETVTSPPPSSIPDTTATQTHYPGVDPLKFPNMKRIRENTRPLVIDAVSPDHWLPLLEQHPHYNAENLHGLVIGSAWQSAREKLRAYEQDETRYPAHLFAGQIRDYLVAGTSNPGFTKKVNRLENRRYEIMMFHAARGIRREDRDGEGG</sequence>
<organism evidence="2 3">
    <name type="scientific">Lophiotrema nucula</name>
    <dbReference type="NCBI Taxonomy" id="690887"/>
    <lineage>
        <taxon>Eukaryota</taxon>
        <taxon>Fungi</taxon>
        <taxon>Dikarya</taxon>
        <taxon>Ascomycota</taxon>
        <taxon>Pezizomycotina</taxon>
        <taxon>Dothideomycetes</taxon>
        <taxon>Pleosporomycetidae</taxon>
        <taxon>Pleosporales</taxon>
        <taxon>Lophiotremataceae</taxon>
        <taxon>Lophiotrema</taxon>
    </lineage>
</organism>
<proteinExistence type="predicted"/>
<accession>A0A6A5YDE1</accession>
<keyword evidence="3" id="KW-1185">Reference proteome</keyword>
<feature type="compositionally biased region" description="Pro residues" evidence="1">
    <location>
        <begin position="48"/>
        <end position="64"/>
    </location>
</feature>
<reference evidence="2" key="1">
    <citation type="journal article" date="2020" name="Stud. Mycol.">
        <title>101 Dothideomycetes genomes: a test case for predicting lifestyles and emergence of pathogens.</title>
        <authorList>
            <person name="Haridas S."/>
            <person name="Albert R."/>
            <person name="Binder M."/>
            <person name="Bloem J."/>
            <person name="Labutti K."/>
            <person name="Salamov A."/>
            <person name="Andreopoulos B."/>
            <person name="Baker S."/>
            <person name="Barry K."/>
            <person name="Bills G."/>
            <person name="Bluhm B."/>
            <person name="Cannon C."/>
            <person name="Castanera R."/>
            <person name="Culley D."/>
            <person name="Daum C."/>
            <person name="Ezra D."/>
            <person name="Gonzalez J."/>
            <person name="Henrissat B."/>
            <person name="Kuo A."/>
            <person name="Liang C."/>
            <person name="Lipzen A."/>
            <person name="Lutzoni F."/>
            <person name="Magnuson J."/>
            <person name="Mondo S."/>
            <person name="Nolan M."/>
            <person name="Ohm R."/>
            <person name="Pangilinan J."/>
            <person name="Park H.-J."/>
            <person name="Ramirez L."/>
            <person name="Alfaro M."/>
            <person name="Sun H."/>
            <person name="Tritt A."/>
            <person name="Yoshinaga Y."/>
            <person name="Zwiers L.-H."/>
            <person name="Turgeon B."/>
            <person name="Goodwin S."/>
            <person name="Spatafora J."/>
            <person name="Crous P."/>
            <person name="Grigoriev I."/>
        </authorList>
    </citation>
    <scope>NUCLEOTIDE SEQUENCE</scope>
    <source>
        <strain evidence="2">CBS 627.86</strain>
    </source>
</reference>
<dbReference type="EMBL" id="ML977386">
    <property type="protein sequence ID" value="KAF2105282.1"/>
    <property type="molecule type" value="Genomic_DNA"/>
</dbReference>
<feature type="compositionally biased region" description="Polar residues" evidence="1">
    <location>
        <begin position="318"/>
        <end position="332"/>
    </location>
</feature>
<protein>
    <submittedName>
        <fullName evidence="2">Uncharacterized protein</fullName>
    </submittedName>
</protein>
<feature type="compositionally biased region" description="Low complexity" evidence="1">
    <location>
        <begin position="65"/>
        <end position="112"/>
    </location>
</feature>
<dbReference type="Proteomes" id="UP000799770">
    <property type="component" value="Unassembled WGS sequence"/>
</dbReference>
<feature type="region of interest" description="Disordered" evidence="1">
    <location>
        <begin position="318"/>
        <end position="356"/>
    </location>
</feature>
<feature type="compositionally biased region" description="Low complexity" evidence="1">
    <location>
        <begin position="34"/>
        <end position="47"/>
    </location>
</feature>